<name>A0ABY8V8E0_9FLAO</name>
<dbReference type="Gene3D" id="3.40.50.300">
    <property type="entry name" value="P-loop containing nucleotide triphosphate hydrolases"/>
    <property type="match status" value="1"/>
</dbReference>
<dbReference type="InterPro" id="IPR052934">
    <property type="entry name" value="Methyl-DNA_Rec/Restrict_Enz"/>
</dbReference>
<dbReference type="InterPro" id="IPR011704">
    <property type="entry name" value="ATPase_dyneun-rel_AAA"/>
</dbReference>
<keyword evidence="3" id="KW-1185">Reference proteome</keyword>
<accession>A0ABY8V8E0</accession>
<dbReference type="InterPro" id="IPR027417">
    <property type="entry name" value="P-loop_NTPase"/>
</dbReference>
<protein>
    <submittedName>
        <fullName evidence="2">AAA family ATPase</fullName>
    </submittedName>
</protein>
<evidence type="ECO:0000313" key="3">
    <source>
        <dbReference type="Proteomes" id="UP001223501"/>
    </source>
</evidence>
<proteinExistence type="predicted"/>
<dbReference type="Proteomes" id="UP001223501">
    <property type="component" value="Chromosome"/>
</dbReference>
<gene>
    <name evidence="2" type="ORF">OBA43_00285</name>
</gene>
<feature type="domain" description="ATPase dynein-related AAA" evidence="1">
    <location>
        <begin position="405"/>
        <end position="497"/>
    </location>
</feature>
<dbReference type="RefSeq" id="WP_284583538.1">
    <property type="nucleotide sequence ID" value="NZ_CP106831.1"/>
</dbReference>
<organism evidence="2 3">
    <name type="scientific">Empedobacter falsenii</name>
    <dbReference type="NCBI Taxonomy" id="343874"/>
    <lineage>
        <taxon>Bacteria</taxon>
        <taxon>Pseudomonadati</taxon>
        <taxon>Bacteroidota</taxon>
        <taxon>Flavobacteriia</taxon>
        <taxon>Flavobacteriales</taxon>
        <taxon>Weeksellaceae</taxon>
        <taxon>Empedobacter</taxon>
    </lineage>
</organism>
<dbReference type="SUPFAM" id="SSF52540">
    <property type="entry name" value="P-loop containing nucleoside triphosphate hydrolases"/>
    <property type="match status" value="1"/>
</dbReference>
<dbReference type="EMBL" id="CP106831">
    <property type="protein sequence ID" value="WIH97402.1"/>
    <property type="molecule type" value="Genomic_DNA"/>
</dbReference>
<dbReference type="Pfam" id="PF07728">
    <property type="entry name" value="AAA_5"/>
    <property type="match status" value="1"/>
</dbReference>
<evidence type="ECO:0000259" key="1">
    <source>
        <dbReference type="Pfam" id="PF07728"/>
    </source>
</evidence>
<evidence type="ECO:0000313" key="2">
    <source>
        <dbReference type="EMBL" id="WIH97402.1"/>
    </source>
</evidence>
<sequence>MEQKKLLEISDELLDLLLDFKKDNPDFTFSLRERDSPQAKDVKRLEKGQWFQGSNYIYVPLFRKGDNARKIKTIGFVVGSNREGEQTNYIEVSFKKGDFTNEEISFHKELSEIFDIKLNNENVGYFQFDDPKNYIENLSFYLNEFRTTAFELLKSYKLEDRFLITEDNFQKRLKKIYEIKKVLGDPSYSVNNRNTIIKESDENIMKQPLNQILYGPPGTGKTYNTINKAIEIANPKFNTNEELDEKAERKAINEEYKRLVNEGQIVFTTFHQSMTYEDFIEGIKPLKPEADDEFVKYDIRNGILKTVCEKATHIEVSEDNFETAFQKLISEIEKSPTKNLILETLVHSKEFTVYKNSKGNLKFHANTEKAYEGVIRKDVIEHYLKTGEALDWPSYTKAVAQYLVEKFNYNKVLKAVEQKNYVLIIDEINRGNVSQIFGELITLIEEDKRLSNDEAIEVTLPYSKEKFGVPSNLYIIGTMNTADRSVEALDTALRRRFVFEEIPPKYNLDGLQQELFGFKAADILETINLRIEKLLDRDHQIGHAYFINKNETTIIDSFYKNIIPLLQEYFFGDYGKIGLVLGSGFVRKLEQEAVFAQFEHIDYSQFEEKESYEIIDHRTHLTGFGEAIQRLMNR</sequence>
<dbReference type="PANTHER" id="PTHR37291">
    <property type="entry name" value="5-METHYLCYTOSINE-SPECIFIC RESTRICTION ENZYME B"/>
    <property type="match status" value="1"/>
</dbReference>
<dbReference type="PANTHER" id="PTHR37291:SF1">
    <property type="entry name" value="TYPE IV METHYL-DIRECTED RESTRICTION ENZYME ECOKMCRB SUBUNIT"/>
    <property type="match status" value="1"/>
</dbReference>
<reference evidence="2 3" key="1">
    <citation type="submission" date="2022-09" db="EMBL/GenBank/DDBJ databases">
        <title>Whole genome sequencing analysis of tet(X)-positive Empedobacter falsenii YWS9-3.</title>
        <authorList>
            <person name="Chen C."/>
            <person name="Lv Y.-L."/>
        </authorList>
    </citation>
    <scope>NUCLEOTIDE SEQUENCE [LARGE SCALE GENOMIC DNA]</scope>
    <source>
        <strain evidence="2 3">YWS9-3_T</strain>
    </source>
</reference>